<feature type="chain" id="PRO_5011977693" evidence="1">
    <location>
        <begin position="16"/>
        <end position="72"/>
    </location>
</feature>
<sequence>MGFVWAVAIPLTALASTIFGNQHALVSLRGHLRMRGACALAIFDKSLLLWPHHGLGGLITQMHSSDTFKFFE</sequence>
<feature type="non-terminal residue" evidence="2">
    <location>
        <position position="72"/>
    </location>
</feature>
<proteinExistence type="predicted"/>
<protein>
    <submittedName>
        <fullName evidence="2">Membrane-associated protein, putative</fullName>
    </submittedName>
</protein>
<dbReference type="AlphaFoldDB" id="A0A0S4JNR1"/>
<accession>A0A0S4JNR1</accession>
<reference evidence="3" key="1">
    <citation type="submission" date="2015-09" db="EMBL/GenBank/DDBJ databases">
        <authorList>
            <consortium name="Pathogen Informatics"/>
        </authorList>
    </citation>
    <scope>NUCLEOTIDE SEQUENCE [LARGE SCALE GENOMIC DNA]</scope>
    <source>
        <strain evidence="3">Lake Konstanz</strain>
    </source>
</reference>
<keyword evidence="3" id="KW-1185">Reference proteome</keyword>
<dbReference type="Proteomes" id="UP000051952">
    <property type="component" value="Unassembled WGS sequence"/>
</dbReference>
<evidence type="ECO:0000313" key="2">
    <source>
        <dbReference type="EMBL" id="CUG93180.1"/>
    </source>
</evidence>
<keyword evidence="1" id="KW-0732">Signal</keyword>
<name>A0A0S4JNR1_BODSA</name>
<organism evidence="2 3">
    <name type="scientific">Bodo saltans</name>
    <name type="common">Flagellated protozoan</name>
    <dbReference type="NCBI Taxonomy" id="75058"/>
    <lineage>
        <taxon>Eukaryota</taxon>
        <taxon>Discoba</taxon>
        <taxon>Euglenozoa</taxon>
        <taxon>Kinetoplastea</taxon>
        <taxon>Metakinetoplastina</taxon>
        <taxon>Eubodonida</taxon>
        <taxon>Bodonidae</taxon>
        <taxon>Bodo</taxon>
    </lineage>
</organism>
<dbReference type="VEuPathDB" id="TriTrypDB:BSAL_41235"/>
<gene>
    <name evidence="2" type="ORF">BSAL_41235</name>
</gene>
<feature type="signal peptide" evidence="1">
    <location>
        <begin position="1"/>
        <end position="15"/>
    </location>
</feature>
<evidence type="ECO:0000256" key="1">
    <source>
        <dbReference type="SAM" id="SignalP"/>
    </source>
</evidence>
<dbReference type="EMBL" id="CYKH01002127">
    <property type="protein sequence ID" value="CUG93180.1"/>
    <property type="molecule type" value="Genomic_DNA"/>
</dbReference>
<evidence type="ECO:0000313" key="3">
    <source>
        <dbReference type="Proteomes" id="UP000051952"/>
    </source>
</evidence>